<evidence type="ECO:0000256" key="12">
    <source>
        <dbReference type="NCBIfam" id="TIGR00131"/>
    </source>
</evidence>
<feature type="active site" description="Proton acceptor" evidence="11">
    <location>
        <position position="172"/>
    </location>
</feature>
<dbReference type="InterPro" id="IPR006206">
    <property type="entry name" value="Mevalonate/galactokinase"/>
</dbReference>
<dbReference type="EC" id="2.7.1.6" evidence="11 12"/>
<dbReference type="GO" id="GO:0004335">
    <property type="term" value="F:galactokinase activity"/>
    <property type="evidence" value="ECO:0007669"/>
    <property type="project" value="UniProtKB-UniRule"/>
</dbReference>
<feature type="binding site" evidence="11">
    <location>
        <position position="160"/>
    </location>
    <ligand>
        <name>Mg(2+)</name>
        <dbReference type="ChEBI" id="CHEBI:18420"/>
    </ligand>
</feature>
<dbReference type="NCBIfam" id="NF003705">
    <property type="entry name" value="PRK05322.1"/>
    <property type="match status" value="1"/>
</dbReference>
<gene>
    <name evidence="11" type="primary">galK</name>
    <name evidence="16" type="ORF">SAMN04487894_11234</name>
</gene>
<dbReference type="SUPFAM" id="SSF55060">
    <property type="entry name" value="GHMP Kinase, C-terminal domain"/>
    <property type="match status" value="1"/>
</dbReference>
<dbReference type="PANTHER" id="PTHR10457:SF7">
    <property type="entry name" value="GALACTOKINASE-RELATED"/>
    <property type="match status" value="1"/>
</dbReference>
<dbReference type="GO" id="GO:0005829">
    <property type="term" value="C:cytosol"/>
    <property type="evidence" value="ECO:0007669"/>
    <property type="project" value="TreeGrafter"/>
</dbReference>
<keyword evidence="3 11" id="KW-0808">Transferase</keyword>
<dbReference type="PROSITE" id="PS00627">
    <property type="entry name" value="GHMP_KINASES_ATP"/>
    <property type="match status" value="1"/>
</dbReference>
<dbReference type="Pfam" id="PF10509">
    <property type="entry name" value="GalKase_gal_bdg"/>
    <property type="match status" value="1"/>
</dbReference>
<dbReference type="InterPro" id="IPR019741">
    <property type="entry name" value="Galactokinase_CS"/>
</dbReference>
<accession>A0A1G6WUK9</accession>
<dbReference type="OrthoDB" id="250531at2"/>
<comment type="subcellular location">
    <subcellularLocation>
        <location evidence="11">Cytoplasm</location>
    </subcellularLocation>
</comment>
<dbReference type="FunFam" id="3.30.70.890:FF:000001">
    <property type="entry name" value="Galactokinase"/>
    <property type="match status" value="1"/>
</dbReference>
<keyword evidence="7 11" id="KW-0067">ATP-binding</keyword>
<feature type="binding site" evidence="11">
    <location>
        <begin position="33"/>
        <end position="36"/>
    </location>
    <ligand>
        <name>substrate</name>
    </ligand>
</feature>
<feature type="binding site" evidence="11">
    <location>
        <position position="222"/>
    </location>
    <ligand>
        <name>substrate</name>
    </ligand>
</feature>
<evidence type="ECO:0000256" key="11">
    <source>
        <dbReference type="HAMAP-Rule" id="MF_00246"/>
    </source>
</evidence>
<dbReference type="Pfam" id="PF00288">
    <property type="entry name" value="GHMP_kinases_N"/>
    <property type="match status" value="1"/>
</dbReference>
<dbReference type="InterPro" id="IPR022963">
    <property type="entry name" value="Galactokinase_bac"/>
</dbReference>
<proteinExistence type="inferred from homology"/>
<dbReference type="UniPathway" id="UPA00214"/>
<dbReference type="InterPro" id="IPR006203">
    <property type="entry name" value="GHMP_knse_ATP-bd_CS"/>
</dbReference>
<keyword evidence="10 11" id="KW-0119">Carbohydrate metabolism</keyword>
<evidence type="ECO:0000256" key="10">
    <source>
        <dbReference type="ARBA" id="ARBA00023277"/>
    </source>
</evidence>
<evidence type="ECO:0000259" key="13">
    <source>
        <dbReference type="Pfam" id="PF00288"/>
    </source>
</evidence>
<dbReference type="PIRSF" id="PIRSF000530">
    <property type="entry name" value="Galactokinase"/>
    <property type="match status" value="1"/>
</dbReference>
<dbReference type="AlphaFoldDB" id="A0A1G6WUK9"/>
<keyword evidence="4 11" id="KW-0479">Metal-binding</keyword>
<comment type="pathway">
    <text evidence="11">Carbohydrate metabolism; galactose metabolism.</text>
</comment>
<dbReference type="FunFam" id="3.30.230.10:FF:000017">
    <property type="entry name" value="Galactokinase"/>
    <property type="match status" value="1"/>
</dbReference>
<evidence type="ECO:0000256" key="4">
    <source>
        <dbReference type="ARBA" id="ARBA00022723"/>
    </source>
</evidence>
<keyword evidence="9 11" id="KW-0299">Galactose metabolism</keyword>
<dbReference type="InterPro" id="IPR000705">
    <property type="entry name" value="Galactokinase"/>
</dbReference>
<dbReference type="Gene3D" id="3.30.70.890">
    <property type="entry name" value="GHMP kinase, C-terminal domain"/>
    <property type="match status" value="1"/>
</dbReference>
<dbReference type="NCBIfam" id="TIGR00131">
    <property type="entry name" value="gal_kin"/>
    <property type="match status" value="1"/>
</dbReference>
<feature type="domain" description="GHMP kinase C-terminal" evidence="14">
    <location>
        <begin position="283"/>
        <end position="363"/>
    </location>
</feature>
<dbReference type="GO" id="GO:0005524">
    <property type="term" value="F:ATP binding"/>
    <property type="evidence" value="ECO:0007669"/>
    <property type="project" value="UniProtKB-UniRule"/>
</dbReference>
<keyword evidence="2 11" id="KW-0963">Cytoplasm</keyword>
<evidence type="ECO:0000256" key="1">
    <source>
        <dbReference type="ARBA" id="ARBA00006566"/>
    </source>
</evidence>
<comment type="catalytic activity">
    <reaction evidence="11">
        <text>alpha-D-galactose + ATP = alpha-D-galactose 1-phosphate + ADP + H(+)</text>
        <dbReference type="Rhea" id="RHEA:13553"/>
        <dbReference type="ChEBI" id="CHEBI:15378"/>
        <dbReference type="ChEBI" id="CHEBI:28061"/>
        <dbReference type="ChEBI" id="CHEBI:30616"/>
        <dbReference type="ChEBI" id="CHEBI:58336"/>
        <dbReference type="ChEBI" id="CHEBI:456216"/>
        <dbReference type="EC" id="2.7.1.6"/>
    </reaction>
</comment>
<dbReference type="Proteomes" id="UP000198757">
    <property type="component" value="Unassembled WGS sequence"/>
</dbReference>
<dbReference type="InterPro" id="IPR013750">
    <property type="entry name" value="GHMP_kinase_C_dom"/>
</dbReference>
<evidence type="ECO:0000256" key="9">
    <source>
        <dbReference type="ARBA" id="ARBA00023144"/>
    </source>
</evidence>
<evidence type="ECO:0000259" key="14">
    <source>
        <dbReference type="Pfam" id="PF08544"/>
    </source>
</evidence>
<dbReference type="STRING" id="1285928.SAMN04487894_11234"/>
<evidence type="ECO:0000313" key="17">
    <source>
        <dbReference type="Proteomes" id="UP000198757"/>
    </source>
</evidence>
<dbReference type="InterPro" id="IPR020568">
    <property type="entry name" value="Ribosomal_Su5_D2-typ_SF"/>
</dbReference>
<feature type="site" description="Transition state stabilizer" evidence="11">
    <location>
        <position position="27"/>
    </location>
</feature>
<evidence type="ECO:0000256" key="2">
    <source>
        <dbReference type="ARBA" id="ARBA00022490"/>
    </source>
</evidence>
<dbReference type="Gene3D" id="3.30.230.10">
    <property type="match status" value="1"/>
</dbReference>
<comment type="function">
    <text evidence="11">Catalyzes the transfer of the gamma-phosphate of ATP to D-galactose to form alpha-D-galactose-1-phosphate (Gal-1-P).</text>
</comment>
<comment type="caution">
    <text evidence="11">Lacks conserved residue(s) required for the propagation of feature annotation.</text>
</comment>
<name>A0A1G6WUK9_NIADE</name>
<dbReference type="GO" id="GO:0000287">
    <property type="term" value="F:magnesium ion binding"/>
    <property type="evidence" value="ECO:0007669"/>
    <property type="project" value="UniProtKB-UniRule"/>
</dbReference>
<evidence type="ECO:0000256" key="3">
    <source>
        <dbReference type="ARBA" id="ARBA00022679"/>
    </source>
</evidence>
<dbReference type="InterPro" id="IPR014721">
    <property type="entry name" value="Ribsml_uS5_D2-typ_fold_subgr"/>
</dbReference>
<feature type="domain" description="Galactokinase N-terminal" evidence="15">
    <location>
        <begin position="8"/>
        <end position="57"/>
    </location>
</feature>
<dbReference type="PRINTS" id="PR00473">
    <property type="entry name" value="GALCTOKINASE"/>
</dbReference>
<reference evidence="17" key="1">
    <citation type="submission" date="2016-10" db="EMBL/GenBank/DDBJ databases">
        <authorList>
            <person name="Varghese N."/>
            <person name="Submissions S."/>
        </authorList>
    </citation>
    <scope>NUCLEOTIDE SEQUENCE [LARGE SCALE GENOMIC DNA]</scope>
    <source>
        <strain evidence="17">DSM 25811 / CCM 8410 / LMG 26954 / E90</strain>
    </source>
</reference>
<evidence type="ECO:0000256" key="5">
    <source>
        <dbReference type="ARBA" id="ARBA00022741"/>
    </source>
</evidence>
<organism evidence="16 17">
    <name type="scientific">Niabella drilacis (strain DSM 25811 / CCM 8410 / CCUG 62505 / LMG 26954 / E90)</name>
    <dbReference type="NCBI Taxonomy" id="1285928"/>
    <lineage>
        <taxon>Bacteria</taxon>
        <taxon>Pseudomonadati</taxon>
        <taxon>Bacteroidota</taxon>
        <taxon>Chitinophagia</taxon>
        <taxon>Chitinophagales</taxon>
        <taxon>Chitinophagaceae</taxon>
        <taxon>Niabella</taxon>
    </lineage>
</organism>
<keyword evidence="5 11" id="KW-0547">Nucleotide-binding</keyword>
<evidence type="ECO:0000313" key="16">
    <source>
        <dbReference type="EMBL" id="SDD69578.1"/>
    </source>
</evidence>
<dbReference type="RefSeq" id="WP_090391754.1">
    <property type="nucleotide sequence ID" value="NZ_FMZO01000012.1"/>
</dbReference>
<dbReference type="SUPFAM" id="SSF54211">
    <property type="entry name" value="Ribosomal protein S5 domain 2-like"/>
    <property type="match status" value="1"/>
</dbReference>
<evidence type="ECO:0000256" key="7">
    <source>
        <dbReference type="ARBA" id="ARBA00022840"/>
    </source>
</evidence>
<keyword evidence="17" id="KW-1185">Reference proteome</keyword>
<feature type="binding site" evidence="11">
    <location>
        <begin position="122"/>
        <end position="128"/>
    </location>
    <ligand>
        <name>ATP</name>
        <dbReference type="ChEBI" id="CHEBI:30616"/>
    </ligand>
</feature>
<keyword evidence="8 11" id="KW-0460">Magnesium</keyword>
<dbReference type="PROSITE" id="PS00106">
    <property type="entry name" value="GALACTOKINASE"/>
    <property type="match status" value="1"/>
</dbReference>
<dbReference type="PANTHER" id="PTHR10457">
    <property type="entry name" value="MEVALONATE KINASE/GALACTOKINASE"/>
    <property type="match status" value="1"/>
</dbReference>
<feature type="binding site" evidence="11">
    <location>
        <position position="128"/>
    </location>
    <ligand>
        <name>Mg(2+)</name>
        <dbReference type="ChEBI" id="CHEBI:18420"/>
    </ligand>
</feature>
<protein>
    <recommendedName>
        <fullName evidence="11 12">Galactokinase</fullName>
        <ecNumber evidence="11 12">2.7.1.6</ecNumber>
    </recommendedName>
    <alternativeName>
        <fullName evidence="11">Galactose kinase</fullName>
    </alternativeName>
</protein>
<dbReference type="InterPro" id="IPR019539">
    <property type="entry name" value="GalKase_N"/>
</dbReference>
<evidence type="ECO:0000256" key="6">
    <source>
        <dbReference type="ARBA" id="ARBA00022777"/>
    </source>
</evidence>
<keyword evidence="6 11" id="KW-0418">Kinase</keyword>
<comment type="similarity">
    <text evidence="1 11">Belongs to the GHMP kinase family. GalK subfamily.</text>
</comment>
<evidence type="ECO:0000256" key="8">
    <source>
        <dbReference type="ARBA" id="ARBA00022842"/>
    </source>
</evidence>
<dbReference type="InterPro" id="IPR006204">
    <property type="entry name" value="GHMP_kinase_N_dom"/>
</dbReference>
<feature type="domain" description="GHMP kinase N-terminal" evidence="13">
    <location>
        <begin position="92"/>
        <end position="180"/>
    </location>
</feature>
<dbReference type="PRINTS" id="PR00959">
    <property type="entry name" value="MEVGALKINASE"/>
</dbReference>
<evidence type="ECO:0000259" key="15">
    <source>
        <dbReference type="Pfam" id="PF10509"/>
    </source>
</evidence>
<dbReference type="HAMAP" id="MF_00246">
    <property type="entry name" value="Galactokinase"/>
    <property type="match status" value="1"/>
</dbReference>
<dbReference type="InterPro" id="IPR036554">
    <property type="entry name" value="GHMP_kinase_C_sf"/>
</dbReference>
<dbReference type="GO" id="GO:0006012">
    <property type="term" value="P:galactose metabolic process"/>
    <property type="evidence" value="ECO:0007669"/>
    <property type="project" value="UniProtKB-UniRule"/>
</dbReference>
<dbReference type="EMBL" id="FMZO01000012">
    <property type="protein sequence ID" value="SDD69578.1"/>
    <property type="molecule type" value="Genomic_DNA"/>
</dbReference>
<sequence length="386" mass="42875">MTIGDLQKEFEKIYHKPAAHIFFCPGRVNLIGEHIDYNGGQVMPCAISLGTTLLVAKNEDRQFRFRALDFPETAAIAFSQDGYSKQGPEWFNYPLGVIHEFQKKGKEITGLDFLFSGNLPVGSGLSSSASIEVLTAFALNELFEGGLSKVDLAVLGKSVENDFMGLNSGIMDQFAVAMGKEAHAVLLNTGTLEYEYLPFEIGDYVLAIINSNKPRKLVESKYNERFSECREALKRFREKFPVQHLVEIRVEDFEQNKALLNDPVLEKRALHVIAENDRVKKAKDALTSGDIERFGKLMYASHDSLQQLYEVSGIELDTIVDFCRTYKDCIGARMTGAGFGGCAIALIKQECFDDFAEKVTAAYEAKIGYKPGVFSSVIAEGVHTLV</sequence>
<dbReference type="Pfam" id="PF08544">
    <property type="entry name" value="GHMP_kinases_C"/>
    <property type="match status" value="1"/>
</dbReference>